<proteinExistence type="predicted"/>
<reference evidence="1 2" key="1">
    <citation type="submission" date="2013-12" db="EMBL/GenBank/DDBJ databases">
        <authorList>
            <person name="Zelazny A."/>
            <person name="Olivier K."/>
            <person name="Holland S."/>
            <person name="Lenaerts A."/>
            <person name="Ordway D."/>
            <person name="DeGroote M.A."/>
            <person name="Parker T."/>
            <person name="Sizemore C."/>
            <person name="Tallon L.J."/>
            <person name="Sadzewicz L.K."/>
            <person name="Sengamalay N."/>
            <person name="Fraser C.M."/>
            <person name="Hine E."/>
            <person name="Shefchek K.A."/>
            <person name="Das S.P."/>
            <person name="Tettelin H."/>
        </authorList>
    </citation>
    <scope>NUCLEOTIDE SEQUENCE [LARGE SCALE GENOMIC DNA]</scope>
    <source>
        <strain evidence="1 2">1513</strain>
    </source>
</reference>
<dbReference type="AlphaFoldDB" id="X8DR98"/>
<protein>
    <submittedName>
        <fullName evidence="1">Uncharacterized protein</fullName>
    </submittedName>
</protein>
<dbReference type="PATRIC" id="fig|1299321.3.peg.2529"/>
<sequence>MVAGGPDFDGLISIFERVPVPDGMVRLFTWWTCDVELDCSSVVLPHWLHQMQDMCS</sequence>
<gene>
    <name evidence="1" type="ORF">I540_2610</name>
</gene>
<dbReference type="EMBL" id="JAOJ01000002">
    <property type="protein sequence ID" value="EUA70020.1"/>
    <property type="molecule type" value="Genomic_DNA"/>
</dbReference>
<comment type="caution">
    <text evidence="1">The sequence shown here is derived from an EMBL/GenBank/DDBJ whole genome shotgun (WGS) entry which is preliminary data.</text>
</comment>
<name>X8DR98_9MYCO</name>
<evidence type="ECO:0000313" key="1">
    <source>
        <dbReference type="EMBL" id="EUA70020.1"/>
    </source>
</evidence>
<dbReference type="Proteomes" id="UP000023351">
    <property type="component" value="Unassembled WGS sequence"/>
</dbReference>
<accession>X8DR98</accession>
<organism evidence="1 2">
    <name type="scientific">Mycobacteroides abscessus subsp. bolletii 1513</name>
    <dbReference type="NCBI Taxonomy" id="1299321"/>
    <lineage>
        <taxon>Bacteria</taxon>
        <taxon>Bacillati</taxon>
        <taxon>Actinomycetota</taxon>
        <taxon>Actinomycetes</taxon>
        <taxon>Mycobacteriales</taxon>
        <taxon>Mycobacteriaceae</taxon>
        <taxon>Mycobacteroides</taxon>
        <taxon>Mycobacteroides abscessus</taxon>
    </lineage>
</organism>
<evidence type="ECO:0000313" key="2">
    <source>
        <dbReference type="Proteomes" id="UP000023351"/>
    </source>
</evidence>